<dbReference type="RefSeq" id="WP_054538533.1">
    <property type="nucleotide sequence ID" value="NZ_JACIEQ010000001.1"/>
</dbReference>
<keyword evidence="4" id="KW-1185">Reference proteome</keyword>
<dbReference type="AlphaFoldDB" id="A0A840CBW1"/>
<evidence type="ECO:0000313" key="4">
    <source>
        <dbReference type="Proteomes" id="UP000585681"/>
    </source>
</evidence>
<feature type="domain" description="FAD-binding FR-type" evidence="2">
    <location>
        <begin position="105"/>
        <end position="227"/>
    </location>
</feature>
<dbReference type="InterPro" id="IPR039374">
    <property type="entry name" value="SIP_fam"/>
</dbReference>
<dbReference type="InterPro" id="IPR007037">
    <property type="entry name" value="SIP_rossman_dom"/>
</dbReference>
<name>A0A840CBW1_9RHOB</name>
<gene>
    <name evidence="3" type="ORF">GGR17_000097</name>
</gene>
<evidence type="ECO:0000259" key="2">
    <source>
        <dbReference type="PROSITE" id="PS51384"/>
    </source>
</evidence>
<dbReference type="Pfam" id="PF04954">
    <property type="entry name" value="SIP"/>
    <property type="match status" value="1"/>
</dbReference>
<organism evidence="3 4">
    <name type="scientific">Actibacterium naphthalenivorans</name>
    <dbReference type="NCBI Taxonomy" id="1614693"/>
    <lineage>
        <taxon>Bacteria</taxon>
        <taxon>Pseudomonadati</taxon>
        <taxon>Pseudomonadota</taxon>
        <taxon>Alphaproteobacteria</taxon>
        <taxon>Rhodobacterales</taxon>
        <taxon>Roseobacteraceae</taxon>
        <taxon>Actibacterium</taxon>
    </lineage>
</organism>
<dbReference type="InterPro" id="IPR039261">
    <property type="entry name" value="FNR_nucleotide-bd"/>
</dbReference>
<comment type="caution">
    <text evidence="3">The sequence shown here is derived from an EMBL/GenBank/DDBJ whole genome shotgun (WGS) entry which is preliminary data.</text>
</comment>
<dbReference type="InterPro" id="IPR017927">
    <property type="entry name" value="FAD-bd_FR_type"/>
</dbReference>
<accession>A0A840CBW1</accession>
<sequence>MRHTTSATLAGYDPAGLLAFFAAELAEHGLPFEQAQPGRYQSVMPAGALYLLREQGALRLTLQAGGLAQLHGLRDLVIEHLAEYSADLAAGLVWSDLAGAGAAPPNFRLMRALSVTRPSPIYLRVRLAGEDLHSFDADEMHFRLLLPPAGRPAQWPVLSANGQTLWPKGEAALHRPAYTIRQIDAKAGWLEFDVFRHAGGRATAWAEALRPGDAVGVIGPGGGGFPCAPWLLMAGDETALPAIARIAERLPAQTRGHVIVELGDPAGRQPLAAPAGMRVEWRIRRGHSGLFAAAQAVAVPDAGRYVWFAGEKAQAQQARSWFRESCGLTADESYISGYWKAR</sequence>
<dbReference type="Gene3D" id="3.40.50.80">
    <property type="entry name" value="Nucleotide-binding domain of ferredoxin-NADP reductase (FNR) module"/>
    <property type="match status" value="1"/>
</dbReference>
<dbReference type="CDD" id="cd06193">
    <property type="entry name" value="siderophore_interacting"/>
    <property type="match status" value="1"/>
</dbReference>
<evidence type="ECO:0000313" key="3">
    <source>
        <dbReference type="EMBL" id="MBB4020306.1"/>
    </source>
</evidence>
<dbReference type="Pfam" id="PF08021">
    <property type="entry name" value="FAD_binding_9"/>
    <property type="match status" value="1"/>
</dbReference>
<protein>
    <submittedName>
        <fullName evidence="3">NADPH-dependent ferric siderophore reductase</fullName>
    </submittedName>
</protein>
<dbReference type="InterPro" id="IPR017938">
    <property type="entry name" value="Riboflavin_synthase-like_b-brl"/>
</dbReference>
<comment type="similarity">
    <text evidence="1">Belongs to the SIP oxidoreductase family.</text>
</comment>
<dbReference type="SUPFAM" id="SSF63380">
    <property type="entry name" value="Riboflavin synthase domain-like"/>
    <property type="match status" value="1"/>
</dbReference>
<dbReference type="InterPro" id="IPR013113">
    <property type="entry name" value="SIP_FAD-bd"/>
</dbReference>
<dbReference type="PANTHER" id="PTHR30157:SF0">
    <property type="entry name" value="NADPH-DEPENDENT FERRIC-CHELATE REDUCTASE"/>
    <property type="match status" value="1"/>
</dbReference>
<evidence type="ECO:0000256" key="1">
    <source>
        <dbReference type="ARBA" id="ARBA00035644"/>
    </source>
</evidence>
<dbReference type="PROSITE" id="PS51384">
    <property type="entry name" value="FAD_FR"/>
    <property type="match status" value="1"/>
</dbReference>
<dbReference type="Gene3D" id="2.40.30.10">
    <property type="entry name" value="Translation factors"/>
    <property type="match status" value="1"/>
</dbReference>
<dbReference type="PANTHER" id="PTHR30157">
    <property type="entry name" value="FERRIC REDUCTASE, NADPH-DEPENDENT"/>
    <property type="match status" value="1"/>
</dbReference>
<dbReference type="GO" id="GO:0016491">
    <property type="term" value="F:oxidoreductase activity"/>
    <property type="evidence" value="ECO:0007669"/>
    <property type="project" value="InterPro"/>
</dbReference>
<proteinExistence type="inferred from homology"/>
<dbReference type="EMBL" id="JACIEQ010000001">
    <property type="protein sequence ID" value="MBB4020306.1"/>
    <property type="molecule type" value="Genomic_DNA"/>
</dbReference>
<dbReference type="Proteomes" id="UP000585681">
    <property type="component" value="Unassembled WGS sequence"/>
</dbReference>
<reference evidence="3" key="1">
    <citation type="submission" date="2020-08" db="EMBL/GenBank/DDBJ databases">
        <title>Genomic Encyclopedia of Type Strains, Phase IV (KMG-IV): sequencing the most valuable type-strain genomes for metagenomic binning, comparative biology and taxonomic classification.</title>
        <authorList>
            <person name="Goeker M."/>
        </authorList>
    </citation>
    <scope>NUCLEOTIDE SEQUENCE [LARGE SCALE GENOMIC DNA]</scope>
    <source>
        <strain evidence="3">DSM 105040</strain>
    </source>
</reference>